<dbReference type="EMBL" id="CP002858">
    <property type="protein sequence ID" value="AEI13949.1"/>
    <property type="molecule type" value="Genomic_DNA"/>
</dbReference>
<reference evidence="7 8" key="1">
    <citation type="journal article" date="2011" name="Stand. Genomic Sci.">
        <title>Genome sequence of the moderately thermophilic halophile Flexistipes sinusarabici strain (MAS10).</title>
        <authorList>
            <person name="Lapidus A."/>
            <person name="Chertkov O."/>
            <person name="Nolan M."/>
            <person name="Lucas S."/>
            <person name="Hammon N."/>
            <person name="Deshpande S."/>
            <person name="Cheng J.F."/>
            <person name="Tapia R."/>
            <person name="Han C."/>
            <person name="Goodwin L."/>
            <person name="Pitluck S."/>
            <person name="Liolios K."/>
            <person name="Pagani I."/>
            <person name="Ivanova N."/>
            <person name="Huntemann M."/>
            <person name="Mavromatis K."/>
            <person name="Mikhailova N."/>
            <person name="Pati A."/>
            <person name="Chen A."/>
            <person name="Palaniappan K."/>
            <person name="Land M."/>
            <person name="Hauser L."/>
            <person name="Brambilla E.M."/>
            <person name="Rohde M."/>
            <person name="Abt B."/>
            <person name="Spring S."/>
            <person name="Goker M."/>
            <person name="Bristow J."/>
            <person name="Eisen J.A."/>
            <person name="Markowitz V."/>
            <person name="Hugenholtz P."/>
            <person name="Kyrpides N.C."/>
            <person name="Klenk H.P."/>
            <person name="Woyke T."/>
        </authorList>
    </citation>
    <scope>NUCLEOTIDE SEQUENCE [LARGE SCALE GENOMIC DNA]</scope>
    <source>
        <strain evidence="8">DSM 4947 / MAS 10</strain>
    </source>
</reference>
<keyword evidence="8" id="KW-1185">Reference proteome</keyword>
<evidence type="ECO:0000256" key="5">
    <source>
        <dbReference type="SAM" id="Phobius"/>
    </source>
</evidence>
<feature type="transmembrane region" description="Helical" evidence="5">
    <location>
        <begin position="164"/>
        <end position="182"/>
    </location>
</feature>
<feature type="transmembrane region" description="Helical" evidence="5">
    <location>
        <begin position="355"/>
        <end position="375"/>
    </location>
</feature>
<dbReference type="STRING" id="717231.Flexsi_0258"/>
<evidence type="ECO:0000256" key="4">
    <source>
        <dbReference type="ARBA" id="ARBA00023136"/>
    </source>
</evidence>
<feature type="domain" description="O-antigen ligase-related" evidence="6">
    <location>
        <begin position="198"/>
        <end position="330"/>
    </location>
</feature>
<dbReference type="InterPro" id="IPR007016">
    <property type="entry name" value="O-antigen_ligase-rel_domated"/>
</dbReference>
<keyword evidence="3 5" id="KW-1133">Transmembrane helix</keyword>
<feature type="transmembrane region" description="Helical" evidence="5">
    <location>
        <begin position="189"/>
        <end position="207"/>
    </location>
</feature>
<evidence type="ECO:0000256" key="1">
    <source>
        <dbReference type="ARBA" id="ARBA00004141"/>
    </source>
</evidence>
<feature type="transmembrane region" description="Helical" evidence="5">
    <location>
        <begin position="63"/>
        <end position="84"/>
    </location>
</feature>
<gene>
    <name evidence="7" type="ordered locus">Flexsi_0258</name>
</gene>
<dbReference type="RefSeq" id="WP_013885461.1">
    <property type="nucleotide sequence ID" value="NC_015672.1"/>
</dbReference>
<feature type="transmembrane region" description="Helical" evidence="5">
    <location>
        <begin position="31"/>
        <end position="51"/>
    </location>
</feature>
<feature type="transmembrane region" description="Helical" evidence="5">
    <location>
        <begin position="313"/>
        <end position="334"/>
    </location>
</feature>
<name>F8E825_FLESM</name>
<proteinExistence type="predicted"/>
<dbReference type="KEGG" id="fsi:Flexsi_0258"/>
<organism evidence="7 8">
    <name type="scientific">Flexistipes sinusarabici (strain ATCC 49648 / DSM 4947 / MAS 10)</name>
    <dbReference type="NCBI Taxonomy" id="717231"/>
    <lineage>
        <taxon>Bacteria</taxon>
        <taxon>Pseudomonadati</taxon>
        <taxon>Deferribacterota</taxon>
        <taxon>Deferribacteres</taxon>
        <taxon>Deferribacterales</taxon>
        <taxon>Flexistipitaceae</taxon>
        <taxon>Flexistipes</taxon>
    </lineage>
</organism>
<feature type="transmembrane region" description="Helical" evidence="5">
    <location>
        <begin position="90"/>
        <end position="109"/>
    </location>
</feature>
<accession>F8E825</accession>
<dbReference type="PANTHER" id="PTHR37422">
    <property type="entry name" value="TEICHURONIC ACID BIOSYNTHESIS PROTEIN TUAE"/>
    <property type="match status" value="1"/>
</dbReference>
<feature type="transmembrane region" description="Helical" evidence="5">
    <location>
        <begin position="9"/>
        <end position="25"/>
    </location>
</feature>
<feature type="transmembrane region" description="Helical" evidence="5">
    <location>
        <begin position="118"/>
        <end position="139"/>
    </location>
</feature>
<evidence type="ECO:0000259" key="6">
    <source>
        <dbReference type="Pfam" id="PF04932"/>
    </source>
</evidence>
<reference evidence="8" key="2">
    <citation type="submission" date="2011-06" db="EMBL/GenBank/DDBJ databases">
        <title>The complete genome of Flexistipes sinusarabici DSM 4947.</title>
        <authorList>
            <person name="Lucas S."/>
            <person name="Han J."/>
            <person name="Lapidus A."/>
            <person name="Bruce D."/>
            <person name="Goodwin L."/>
            <person name="Pitluck S."/>
            <person name="Peters L."/>
            <person name="Kyrpides N."/>
            <person name="Mavromatis K."/>
            <person name="Ivanova N."/>
            <person name="Mikhailova N."/>
            <person name="Chertkov O."/>
            <person name="Detter J.C."/>
            <person name="Tapia R."/>
            <person name="Han C."/>
            <person name="Land M."/>
            <person name="Hauser L."/>
            <person name="Markowitz V."/>
            <person name="Cheng J.-F."/>
            <person name="Hugenholtz P."/>
            <person name="Woyke T."/>
            <person name="Wu D."/>
            <person name="Spring S."/>
            <person name="Schroeder M."/>
            <person name="Brambilla E."/>
            <person name="Klenk H.-P."/>
            <person name="Eisen J.A."/>
        </authorList>
    </citation>
    <scope>NUCLEOTIDE SEQUENCE [LARGE SCALE GENOMIC DNA]</scope>
    <source>
        <strain evidence="8">DSM 4947 / MAS 10</strain>
    </source>
</reference>
<evidence type="ECO:0000256" key="2">
    <source>
        <dbReference type="ARBA" id="ARBA00022692"/>
    </source>
</evidence>
<evidence type="ECO:0000256" key="3">
    <source>
        <dbReference type="ARBA" id="ARBA00022989"/>
    </source>
</evidence>
<dbReference type="Proteomes" id="UP000006621">
    <property type="component" value="Chromosome"/>
</dbReference>
<evidence type="ECO:0000313" key="7">
    <source>
        <dbReference type="EMBL" id="AEI13949.1"/>
    </source>
</evidence>
<dbReference type="HOGENOM" id="CLU_616400_0_0_0"/>
<evidence type="ECO:0000313" key="8">
    <source>
        <dbReference type="Proteomes" id="UP000006621"/>
    </source>
</evidence>
<dbReference type="GO" id="GO:0016020">
    <property type="term" value="C:membrane"/>
    <property type="evidence" value="ECO:0007669"/>
    <property type="project" value="UniProtKB-SubCell"/>
</dbReference>
<comment type="subcellular location">
    <subcellularLocation>
        <location evidence="1">Membrane</location>
        <topology evidence="1">Multi-pass membrane protein</topology>
    </subcellularLocation>
</comment>
<dbReference type="Pfam" id="PF04932">
    <property type="entry name" value="Wzy_C"/>
    <property type="match status" value="1"/>
</dbReference>
<feature type="transmembrane region" description="Helical" evidence="5">
    <location>
        <begin position="213"/>
        <end position="229"/>
    </location>
</feature>
<protein>
    <submittedName>
        <fullName evidence="7">O-antigen polymerase</fullName>
    </submittedName>
</protein>
<dbReference type="PANTHER" id="PTHR37422:SF13">
    <property type="entry name" value="LIPOPOLYSACCHARIDE BIOSYNTHESIS PROTEIN PA4999-RELATED"/>
    <property type="match status" value="1"/>
</dbReference>
<dbReference type="eggNOG" id="COG3307">
    <property type="taxonomic scope" value="Bacteria"/>
</dbReference>
<keyword evidence="4 5" id="KW-0472">Membrane</keyword>
<dbReference type="InterPro" id="IPR051533">
    <property type="entry name" value="WaaL-like"/>
</dbReference>
<dbReference type="AlphaFoldDB" id="F8E825"/>
<feature type="transmembrane region" description="Helical" evidence="5">
    <location>
        <begin position="234"/>
        <end position="252"/>
    </location>
</feature>
<keyword evidence="2 5" id="KW-0812">Transmembrane</keyword>
<sequence length="401" mass="46703">MKLIQSKKFFLYLGLILYIIFNPISISIRQIGLGILILVIIVDLLSDYRNLSLNVKELIDSESLLVLLMLAYFALNTFFISINFDNSFEVFTNSVWQCFSLYFIISYYLKNNVVSVKWILWLIVISAFIQGVDGIYQYFIGVDFIKGDPAWGTRLTASLDTPRVGNFISLCLPAFLILFYQLRIKNKLLKIFFFVFIVFPPFFLLIFSQTRSGWTGFAAFLVVFLLLDLSKRYFYAFALFLIPLVFFENIILKRLEFSKILNDSRWELWDIGLKLFSKKPLTGHGIATFSEAFNYYGFIPTQSTKHIPHPHNIYVQFLCETGIIGFILFFAIVVKRFYTLVKKYKNKYSDNFITSVNIAWITSYLVTAATAHSFFRTWWLGSFMLVFAVTSETVSERWGHN</sequence>
<dbReference type="OrthoDB" id="5447433at2"/>